<accession>G9NRM3</accession>
<dbReference type="Proteomes" id="UP000005426">
    <property type="component" value="Unassembled WGS sequence"/>
</dbReference>
<organism evidence="1 2">
    <name type="scientific">Hypocrea atroviridis (strain ATCC 20476 / IMI 206040)</name>
    <name type="common">Trichoderma atroviride</name>
    <dbReference type="NCBI Taxonomy" id="452589"/>
    <lineage>
        <taxon>Eukaryota</taxon>
        <taxon>Fungi</taxon>
        <taxon>Dikarya</taxon>
        <taxon>Ascomycota</taxon>
        <taxon>Pezizomycotina</taxon>
        <taxon>Sordariomycetes</taxon>
        <taxon>Hypocreomycetidae</taxon>
        <taxon>Hypocreales</taxon>
        <taxon>Hypocreaceae</taxon>
        <taxon>Trichoderma</taxon>
    </lineage>
</organism>
<evidence type="ECO:0000313" key="1">
    <source>
        <dbReference type="EMBL" id="EHK46656.1"/>
    </source>
</evidence>
<evidence type="ECO:0000313" key="2">
    <source>
        <dbReference type="Proteomes" id="UP000005426"/>
    </source>
</evidence>
<sequence length="65" mass="7511">MHWWDIRYHNFLAYYISGGHNTFWVPAANAHSLYTHPTKKNASPKKAIQPILGLCTSQAMRINIQ</sequence>
<proteinExistence type="predicted"/>
<keyword evidence="2" id="KW-1185">Reference proteome</keyword>
<dbReference type="HOGENOM" id="CLU_2849983_0_0_1"/>
<gene>
    <name evidence="1" type="ORF">TRIATDRAFT_299207</name>
</gene>
<dbReference type="AlphaFoldDB" id="G9NRM3"/>
<dbReference type="EMBL" id="ABDG02000022">
    <property type="protein sequence ID" value="EHK46656.1"/>
    <property type="molecule type" value="Genomic_DNA"/>
</dbReference>
<name>G9NRM3_HYPAI</name>
<reference evidence="1 2" key="1">
    <citation type="journal article" date="2011" name="Genome Biol.">
        <title>Comparative genome sequence analysis underscores mycoparasitism as the ancestral life style of Trichoderma.</title>
        <authorList>
            <person name="Kubicek C.P."/>
            <person name="Herrera-Estrella A."/>
            <person name="Seidl-Seiboth V."/>
            <person name="Martinez D.A."/>
            <person name="Druzhinina I.S."/>
            <person name="Thon M."/>
            <person name="Zeilinger S."/>
            <person name="Casas-Flores S."/>
            <person name="Horwitz B.A."/>
            <person name="Mukherjee P.K."/>
            <person name="Mukherjee M."/>
            <person name="Kredics L."/>
            <person name="Alcaraz L.D."/>
            <person name="Aerts A."/>
            <person name="Antal Z."/>
            <person name="Atanasova L."/>
            <person name="Cervantes-Badillo M.G."/>
            <person name="Challacombe J."/>
            <person name="Chertkov O."/>
            <person name="McCluskey K."/>
            <person name="Coulpier F."/>
            <person name="Deshpande N."/>
            <person name="von Doehren H."/>
            <person name="Ebbole D.J."/>
            <person name="Esquivel-Naranjo E.U."/>
            <person name="Fekete E."/>
            <person name="Flipphi M."/>
            <person name="Glaser F."/>
            <person name="Gomez-Rodriguez E.Y."/>
            <person name="Gruber S."/>
            <person name="Han C."/>
            <person name="Henrissat B."/>
            <person name="Hermosa R."/>
            <person name="Hernandez-Onate M."/>
            <person name="Karaffa L."/>
            <person name="Kosti I."/>
            <person name="Le Crom S."/>
            <person name="Lindquist E."/>
            <person name="Lucas S."/>
            <person name="Luebeck M."/>
            <person name="Luebeck P.S."/>
            <person name="Margeot A."/>
            <person name="Metz B."/>
            <person name="Misra M."/>
            <person name="Nevalainen H."/>
            <person name="Omann M."/>
            <person name="Packer N."/>
            <person name="Perrone G."/>
            <person name="Uresti-Rivera E.E."/>
            <person name="Salamov A."/>
            <person name="Schmoll M."/>
            <person name="Seiboth B."/>
            <person name="Shapiro H."/>
            <person name="Sukno S."/>
            <person name="Tamayo-Ramos J.A."/>
            <person name="Tisch D."/>
            <person name="Wiest A."/>
            <person name="Wilkinson H.H."/>
            <person name="Zhang M."/>
            <person name="Coutinho P.M."/>
            <person name="Kenerley C.M."/>
            <person name="Monte E."/>
            <person name="Baker S.E."/>
            <person name="Grigoriev I.V."/>
        </authorList>
    </citation>
    <scope>NUCLEOTIDE SEQUENCE [LARGE SCALE GENOMIC DNA]</scope>
    <source>
        <strain evidence="2">ATCC 20476 / IMI 206040</strain>
    </source>
</reference>
<protein>
    <submittedName>
        <fullName evidence="1">Uncharacterized protein</fullName>
    </submittedName>
</protein>
<comment type="caution">
    <text evidence="1">The sequence shown here is derived from an EMBL/GenBank/DDBJ whole genome shotgun (WGS) entry which is preliminary data.</text>
</comment>